<keyword evidence="6" id="KW-1185">Reference proteome</keyword>
<dbReference type="InterPro" id="IPR051055">
    <property type="entry name" value="PIF1_helicase"/>
</dbReference>
<feature type="domain" description="WYL" evidence="2">
    <location>
        <begin position="449"/>
        <end position="515"/>
    </location>
</feature>
<dbReference type="Gene3D" id="3.40.50.300">
    <property type="entry name" value="P-loop containing nucleotide triphosphate hydrolases"/>
    <property type="match status" value="2"/>
</dbReference>
<reference evidence="5 6" key="1">
    <citation type="submission" date="2023-03" db="EMBL/GenBank/DDBJ databases">
        <title>Novel Species.</title>
        <authorList>
            <person name="Ma S."/>
        </authorList>
    </citation>
    <scope>NUCLEOTIDE SEQUENCE [LARGE SCALE GENOMIC DNA]</scope>
    <source>
        <strain evidence="5 6">B11</strain>
    </source>
</reference>
<dbReference type="PANTHER" id="PTHR47642">
    <property type="entry name" value="ATP-DEPENDENT DNA HELICASE"/>
    <property type="match status" value="1"/>
</dbReference>
<dbReference type="Pfam" id="PF21530">
    <property type="entry name" value="Pif1_2B_dom"/>
    <property type="match status" value="1"/>
</dbReference>
<dbReference type="Pfam" id="PF05970">
    <property type="entry name" value="PIF1"/>
    <property type="match status" value="1"/>
</dbReference>
<organism evidence="5 6">
    <name type="scientific">Thermatribacter velox</name>
    <dbReference type="NCBI Taxonomy" id="3039681"/>
    <lineage>
        <taxon>Bacteria</taxon>
        <taxon>Pseudomonadati</taxon>
        <taxon>Atribacterota</taxon>
        <taxon>Atribacteria</taxon>
        <taxon>Atribacterales</taxon>
        <taxon>Thermatribacteraceae</taxon>
        <taxon>Thermatribacter</taxon>
    </lineage>
</organism>
<evidence type="ECO:0000259" key="2">
    <source>
        <dbReference type="Pfam" id="PF13280"/>
    </source>
</evidence>
<dbReference type="InterPro" id="IPR049163">
    <property type="entry name" value="Pif1-like_2B_dom"/>
</dbReference>
<dbReference type="InterPro" id="IPR027417">
    <property type="entry name" value="P-loop_NTPase"/>
</dbReference>
<dbReference type="Proteomes" id="UP001461341">
    <property type="component" value="Chromosome"/>
</dbReference>
<feature type="domain" description="UvrD-like helicase C-terminal" evidence="3">
    <location>
        <begin position="363"/>
        <end position="403"/>
    </location>
</feature>
<proteinExistence type="predicted"/>
<dbReference type="InterPro" id="IPR027785">
    <property type="entry name" value="UvrD-like_helicase_C"/>
</dbReference>
<dbReference type="CDD" id="cd18809">
    <property type="entry name" value="SF1_C_RecD"/>
    <property type="match status" value="1"/>
</dbReference>
<dbReference type="SUPFAM" id="SSF52540">
    <property type="entry name" value="P-loop containing nucleoside triphosphate hydrolases"/>
    <property type="match status" value="2"/>
</dbReference>
<evidence type="ECO:0000313" key="6">
    <source>
        <dbReference type="Proteomes" id="UP001461341"/>
    </source>
</evidence>
<sequence length="524" mass="60196">MTFPKDLEFNSEFMKALEIMEKSQQSVFITGRAGTGKSTLLQYFRGNTKKSLAVLAPTGVAAINVQGQTIHSFFRFRPDVTLDVVESLNPANRELYKNLDTIVIDEISMVRADLLDCVDTFLRRFGKKPGKVFGGIQMVFIGDLYQLPPVVKPGEKVLFQEHYQSPYFFSARSFQEAHPAFVELEKIYRQRDEQFIGILNRIRNNTASEEDLELLNKRVIPGYLPEKEEFAVYLTTTNENARKINQKRLEMLKGKEKVYTGTINGDCSVADLPTDPNLRLKEGAQVMLLNNDSSGRWVNGTIGQIVDFQKQKTGEAIVLALKNGEPVEVEPYTWEMFEFYYDKHEHRINTQKIGSFTQYPLRLAWAITIHKSQGLTFDRVIIDLSRGTFAHGQLYVALSRCRTLEGIVLQKPIRKGHIRMDKAVVRFLTEYQYKIAEANLPLEKKVAFLEEAREKGKTLEIVYLKRNDEKSRRIITPLEIGTMCFQGKEFLGLRAFCQTRGEERTFRIDRILSLQYPKRAGETP</sequence>
<evidence type="ECO:0000259" key="4">
    <source>
        <dbReference type="Pfam" id="PF21530"/>
    </source>
</evidence>
<dbReference type="EMBL" id="CP121689">
    <property type="protein sequence ID" value="WZL76538.1"/>
    <property type="molecule type" value="Genomic_DNA"/>
</dbReference>
<dbReference type="Pfam" id="PF13538">
    <property type="entry name" value="UvrD_C_2"/>
    <property type="match status" value="1"/>
</dbReference>
<accession>A0ABZ2YC11</accession>
<dbReference type="PROSITE" id="PS52050">
    <property type="entry name" value="WYL"/>
    <property type="match status" value="1"/>
</dbReference>
<name>A0ABZ2YC11_9BACT</name>
<dbReference type="RefSeq" id="WP_369018702.1">
    <property type="nucleotide sequence ID" value="NZ_CP121689.1"/>
</dbReference>
<evidence type="ECO:0000259" key="1">
    <source>
        <dbReference type="Pfam" id="PF05970"/>
    </source>
</evidence>
<feature type="domain" description="DNA helicase Pif1-like 2B" evidence="4">
    <location>
        <begin position="277"/>
        <end position="308"/>
    </location>
</feature>
<dbReference type="InterPro" id="IPR010285">
    <property type="entry name" value="DNA_helicase_pif1-like_DEAD"/>
</dbReference>
<dbReference type="Pfam" id="PF13280">
    <property type="entry name" value="WYL"/>
    <property type="match status" value="1"/>
</dbReference>
<gene>
    <name evidence="5" type="ORF">QBE54_02055</name>
</gene>
<dbReference type="InterPro" id="IPR026881">
    <property type="entry name" value="WYL_dom"/>
</dbReference>
<evidence type="ECO:0000313" key="5">
    <source>
        <dbReference type="EMBL" id="WZL76538.1"/>
    </source>
</evidence>
<protein>
    <submittedName>
        <fullName evidence="5">AAA family ATPase</fullName>
    </submittedName>
</protein>
<evidence type="ECO:0000259" key="3">
    <source>
        <dbReference type="Pfam" id="PF13538"/>
    </source>
</evidence>
<feature type="domain" description="DNA helicase Pif1-like DEAD-box helicase" evidence="1">
    <location>
        <begin position="19"/>
        <end position="207"/>
    </location>
</feature>